<dbReference type="InterPro" id="IPR006073">
    <property type="entry name" value="GTP-bd"/>
</dbReference>
<dbReference type="CDD" id="cd01858">
    <property type="entry name" value="NGP_1"/>
    <property type="match status" value="1"/>
</dbReference>
<dbReference type="GO" id="GO:0005525">
    <property type="term" value="F:GTP binding"/>
    <property type="evidence" value="ECO:0007669"/>
    <property type="project" value="UniProtKB-KW"/>
</dbReference>
<evidence type="ECO:0000256" key="2">
    <source>
        <dbReference type="ARBA" id="ARBA00004604"/>
    </source>
</evidence>
<dbReference type="InterPro" id="IPR030378">
    <property type="entry name" value="G_CP_dom"/>
</dbReference>
<evidence type="ECO:0000256" key="6">
    <source>
        <dbReference type="ARBA" id="ARBA00023242"/>
    </source>
</evidence>
<dbReference type="PROSITE" id="PS51721">
    <property type="entry name" value="G_CP"/>
    <property type="match status" value="1"/>
</dbReference>
<keyword evidence="6 7" id="KW-0539">Nucleus</keyword>
<dbReference type="PRINTS" id="PR00326">
    <property type="entry name" value="GTP1OBG"/>
</dbReference>
<feature type="region of interest" description="Disordered" evidence="8">
    <location>
        <begin position="538"/>
        <end position="679"/>
    </location>
</feature>
<sequence>MGQFKKEKARVARSKEAGDDRATNIRVKGENFYRDAKKLKYINMLKSGKPIRNAAGKIIKAADFQSTETKTARVAPNRKWFGNTRVIGQKALEDFRESLGAKIHDPYQILLKQNKLPMSLLQDPTKQGRMHILETESFSTTFGSKAQRKKPKLETGSMAELMSRVDETQDNYNASKDTSLLANKEKDFTDEARAWYLQAGQSKRIWNELYKVIDSSDVIIHVLDARDPLGTRCRKIENFIRKEKPHKHLIFVLNKCDLIPPWATSKWVATLSKDYPTLAFHASINNSFGKGSLIQLLRQFSSLHTDKKQIQVGFIGYPNTGKSSIINTLKAKKVCTVAPIPGETKVWQYITLMKRIYLIDCPGVVPPNPEDNETDIILKGSVRVENVPNPEDNIPTIMERVRKEYIQRTYDIKEWSDPTDFLEKLARKTGKLQKKGEPDFHNTAMMVLHDWLRGRLPYYVPPPEGEKPATEEEKTAANNKVSVDQIFKNIHVSVNYMEDDMKKEAIIETSAQQEETAAEKNEAGEEEPTDWDEIFESVVGEDGPVAKAPVIEGEEEEEEEPTDWDEIFESVVGEDGPVAKAPVIEGEEEEEEEQEVDSELEMSDMGEEEPSDDEQEAPRKMAKEQEASSKKKKAGVHYYETANVKNRNRNKVKPDENTKKVMNSRLKGSAQAGTKRKRR</sequence>
<feature type="compositionally biased region" description="Basic and acidic residues" evidence="8">
    <location>
        <begin position="616"/>
        <end position="629"/>
    </location>
</feature>
<proteinExistence type="inferred from homology"/>
<feature type="compositionally biased region" description="Acidic residues" evidence="8">
    <location>
        <begin position="552"/>
        <end position="568"/>
    </location>
</feature>
<organism evidence="10 11">
    <name type="scientific">Phascolomyces articulosus</name>
    <dbReference type="NCBI Taxonomy" id="60185"/>
    <lineage>
        <taxon>Eukaryota</taxon>
        <taxon>Fungi</taxon>
        <taxon>Fungi incertae sedis</taxon>
        <taxon>Mucoromycota</taxon>
        <taxon>Mucoromycotina</taxon>
        <taxon>Mucoromycetes</taxon>
        <taxon>Mucorales</taxon>
        <taxon>Lichtheimiaceae</taxon>
        <taxon>Phascolomyces</taxon>
    </lineage>
</organism>
<dbReference type="GO" id="GO:0005730">
    <property type="term" value="C:nucleolus"/>
    <property type="evidence" value="ECO:0007669"/>
    <property type="project" value="UniProtKB-SubCell"/>
</dbReference>
<dbReference type="PANTHER" id="PTHR11089">
    <property type="entry name" value="GTP-BINDING PROTEIN-RELATED"/>
    <property type="match status" value="1"/>
</dbReference>
<comment type="caution">
    <text evidence="10">The sequence shown here is derived from an EMBL/GenBank/DDBJ whole genome shotgun (WGS) entry which is preliminary data.</text>
</comment>
<dbReference type="PANTHER" id="PTHR11089:SF9">
    <property type="entry name" value="NUCLEOLAR GTP-BINDING PROTEIN 2"/>
    <property type="match status" value="1"/>
</dbReference>
<dbReference type="Pfam" id="PF01926">
    <property type="entry name" value="MMR_HSR1"/>
    <property type="match status" value="1"/>
</dbReference>
<comment type="similarity">
    <text evidence="7">Belongs to the TRAFAC class YlqF/YawG GTPase family. NOG2 subfamily.</text>
</comment>
<comment type="subcellular location">
    <subcellularLocation>
        <location evidence="2 7">Nucleus</location>
        <location evidence="2 7">Nucleolus</location>
    </subcellularLocation>
</comment>
<feature type="region of interest" description="Disordered" evidence="8">
    <location>
        <begin position="511"/>
        <end position="530"/>
    </location>
</feature>
<dbReference type="InterPro" id="IPR024929">
    <property type="entry name" value="GNL2_CP_dom"/>
</dbReference>
<evidence type="ECO:0000256" key="7">
    <source>
        <dbReference type="RuleBase" id="RU364023"/>
    </source>
</evidence>
<dbReference type="AlphaFoldDB" id="A0AAD5K5B7"/>
<evidence type="ECO:0000256" key="8">
    <source>
        <dbReference type="SAM" id="MobiDB-lite"/>
    </source>
</evidence>
<dbReference type="InterPro" id="IPR050755">
    <property type="entry name" value="TRAFAC_YlqF/YawG_RiboMat"/>
</dbReference>
<dbReference type="FunFam" id="1.10.1580.10:FF:000001">
    <property type="entry name" value="Nucleolar GTP-binding protein 2"/>
    <property type="match status" value="1"/>
</dbReference>
<dbReference type="InterPro" id="IPR012971">
    <property type="entry name" value="NOG2_N_dom"/>
</dbReference>
<evidence type="ECO:0000256" key="5">
    <source>
        <dbReference type="ARBA" id="ARBA00023134"/>
    </source>
</evidence>
<accession>A0AAD5K5B7</accession>
<feature type="compositionally biased region" description="Acidic residues" evidence="8">
    <location>
        <begin position="585"/>
        <end position="615"/>
    </location>
</feature>
<dbReference type="Gene3D" id="1.10.1580.10">
    <property type="match status" value="1"/>
</dbReference>
<dbReference type="InterPro" id="IPR023179">
    <property type="entry name" value="GTP-bd_ortho_bundle_sf"/>
</dbReference>
<keyword evidence="5 7" id="KW-0342">GTP-binding</keyword>
<dbReference type="Pfam" id="PF08153">
    <property type="entry name" value="NGP1NT"/>
    <property type="match status" value="1"/>
</dbReference>
<protein>
    <recommendedName>
        <fullName evidence="3 7">Nucleolar GTP-binding protein 2</fullName>
    </recommendedName>
</protein>
<keyword evidence="11" id="KW-1185">Reference proteome</keyword>
<evidence type="ECO:0000256" key="1">
    <source>
        <dbReference type="ARBA" id="ARBA00003892"/>
    </source>
</evidence>
<evidence type="ECO:0000256" key="4">
    <source>
        <dbReference type="ARBA" id="ARBA00022741"/>
    </source>
</evidence>
<dbReference type="Gene3D" id="3.40.50.300">
    <property type="entry name" value="P-loop containing nucleotide triphosphate hydrolases"/>
    <property type="match status" value="1"/>
</dbReference>
<evidence type="ECO:0000259" key="9">
    <source>
        <dbReference type="PROSITE" id="PS51721"/>
    </source>
</evidence>
<reference evidence="10" key="1">
    <citation type="journal article" date="2022" name="IScience">
        <title>Evolution of zygomycete secretomes and the origins of terrestrial fungal ecologies.</title>
        <authorList>
            <person name="Chang Y."/>
            <person name="Wang Y."/>
            <person name="Mondo S."/>
            <person name="Ahrendt S."/>
            <person name="Andreopoulos W."/>
            <person name="Barry K."/>
            <person name="Beard J."/>
            <person name="Benny G.L."/>
            <person name="Blankenship S."/>
            <person name="Bonito G."/>
            <person name="Cuomo C."/>
            <person name="Desiro A."/>
            <person name="Gervers K.A."/>
            <person name="Hundley H."/>
            <person name="Kuo A."/>
            <person name="LaButti K."/>
            <person name="Lang B.F."/>
            <person name="Lipzen A."/>
            <person name="O'Donnell K."/>
            <person name="Pangilinan J."/>
            <person name="Reynolds N."/>
            <person name="Sandor L."/>
            <person name="Smith M.E."/>
            <person name="Tsang A."/>
            <person name="Grigoriev I.V."/>
            <person name="Stajich J.E."/>
            <person name="Spatafora J.W."/>
        </authorList>
    </citation>
    <scope>NUCLEOTIDE SEQUENCE</scope>
    <source>
        <strain evidence="10">RSA 2281</strain>
    </source>
</reference>
<comment type="function">
    <text evidence="1 7">GTPase that associates with pre-60S ribosomal subunits in the nucleolus and is required for their nuclear export and maturation.</text>
</comment>
<keyword evidence="4 7" id="KW-0547">Nucleotide-binding</keyword>
<name>A0AAD5K5B7_9FUNG</name>
<dbReference type="EMBL" id="JAIXMP010000007">
    <property type="protein sequence ID" value="KAI9270425.1"/>
    <property type="molecule type" value="Genomic_DNA"/>
</dbReference>
<dbReference type="Proteomes" id="UP001209540">
    <property type="component" value="Unassembled WGS sequence"/>
</dbReference>
<evidence type="ECO:0000313" key="10">
    <source>
        <dbReference type="EMBL" id="KAI9270425.1"/>
    </source>
</evidence>
<gene>
    <name evidence="10" type="ORF">BDA99DRAFT_569778</name>
</gene>
<feature type="domain" description="CP-type G" evidence="9">
    <location>
        <begin position="206"/>
        <end position="367"/>
    </location>
</feature>
<reference evidence="10" key="2">
    <citation type="submission" date="2023-02" db="EMBL/GenBank/DDBJ databases">
        <authorList>
            <consortium name="DOE Joint Genome Institute"/>
            <person name="Mondo S.J."/>
            <person name="Chang Y."/>
            <person name="Wang Y."/>
            <person name="Ahrendt S."/>
            <person name="Andreopoulos W."/>
            <person name="Barry K."/>
            <person name="Beard J."/>
            <person name="Benny G.L."/>
            <person name="Blankenship S."/>
            <person name="Bonito G."/>
            <person name="Cuomo C."/>
            <person name="Desiro A."/>
            <person name="Gervers K.A."/>
            <person name="Hundley H."/>
            <person name="Kuo A."/>
            <person name="LaButti K."/>
            <person name="Lang B.F."/>
            <person name="Lipzen A."/>
            <person name="O'Donnell K."/>
            <person name="Pangilinan J."/>
            <person name="Reynolds N."/>
            <person name="Sandor L."/>
            <person name="Smith M.W."/>
            <person name="Tsang A."/>
            <person name="Grigoriev I.V."/>
            <person name="Stajich J.E."/>
            <person name="Spatafora J.W."/>
        </authorList>
    </citation>
    <scope>NUCLEOTIDE SEQUENCE</scope>
    <source>
        <strain evidence="10">RSA 2281</strain>
    </source>
</reference>
<dbReference type="FunFam" id="3.40.50.300:FF:000559">
    <property type="entry name" value="Nuclear/nucleolar GTPase 2"/>
    <property type="match status" value="1"/>
</dbReference>
<evidence type="ECO:0000256" key="3">
    <source>
        <dbReference type="ARBA" id="ARBA00022127"/>
    </source>
</evidence>
<dbReference type="InterPro" id="IPR027417">
    <property type="entry name" value="P-loop_NTPase"/>
</dbReference>
<dbReference type="SUPFAM" id="SSF52540">
    <property type="entry name" value="P-loop containing nucleoside triphosphate hydrolases"/>
    <property type="match status" value="2"/>
</dbReference>
<evidence type="ECO:0000313" key="11">
    <source>
        <dbReference type="Proteomes" id="UP001209540"/>
    </source>
</evidence>